<feature type="domain" description="FAD-binding FR-type" evidence="3">
    <location>
        <begin position="88"/>
        <end position="186"/>
    </location>
</feature>
<dbReference type="InterPro" id="IPR008333">
    <property type="entry name" value="Cbr1-like_FAD-bd_dom"/>
</dbReference>
<reference evidence="4 5" key="2">
    <citation type="submission" date="2018-12" db="EMBL/GenBank/DDBJ databases">
        <title>Simiduia agarivorans gen. nov., sp. nov., a marine, agarolytic bacterium isolated from shallow coastal water from Keelung, Taiwan.</title>
        <authorList>
            <person name="Shieh W.Y."/>
        </authorList>
    </citation>
    <scope>NUCLEOTIDE SEQUENCE [LARGE SCALE GENOMIC DNA]</scope>
    <source>
        <strain evidence="4 5">GTF-13</strain>
    </source>
</reference>
<protein>
    <submittedName>
        <fullName evidence="4">Uncharacterized protein</fullName>
    </submittedName>
</protein>
<reference evidence="4 5" key="1">
    <citation type="submission" date="2018-08" db="EMBL/GenBank/DDBJ databases">
        <authorList>
            <person name="Khan S.A."/>
        </authorList>
    </citation>
    <scope>NUCLEOTIDE SEQUENCE [LARGE SCALE GENOMIC DNA]</scope>
    <source>
        <strain evidence="4 5">GTF-13</strain>
    </source>
</reference>
<name>A0A3P3VQS6_9GAMM</name>
<dbReference type="PROSITE" id="PS51085">
    <property type="entry name" value="2FE2S_FER_2"/>
    <property type="match status" value="1"/>
</dbReference>
<dbReference type="EMBL" id="QWEZ01000001">
    <property type="protein sequence ID" value="RRJ83879.1"/>
    <property type="molecule type" value="Genomic_DNA"/>
</dbReference>
<dbReference type="InterPro" id="IPR050415">
    <property type="entry name" value="MRET"/>
</dbReference>
<dbReference type="PROSITE" id="PS51384">
    <property type="entry name" value="FAD_FR"/>
    <property type="match status" value="1"/>
</dbReference>
<sequence length="323" mass="35266">MVQIHFEGKTIDLKPGETLLQALVRARANPSYSCVAGLCHSCLLQAQSGTIPRAAQVGLSPDQCQQDLLLACQCRPESPLTVRRPHSARRTDAMVSGIRALSPAIMELRLSPRSPISYQAGQHIDLWHGPYLTRHYSLASVPALDSDLLFHIQAVPGGQFSHWVHTQAEVGSLLQLGSAQGDCRYGSPQPGAPLLLIGSGSGLGPLYGLLRDALNQLHRGPIELLHLARDEHHLYLQDELIQLARQHPNLRYSSLVGPVEALAPLLDAAIDRCDQRRAQAYLCGASRLVTEATRRLRDAGLNESQIHSDTFDAQQLDSLPDPI</sequence>
<dbReference type="RefSeq" id="WP_125014272.1">
    <property type="nucleotide sequence ID" value="NZ_QWEZ01000001.1"/>
</dbReference>
<dbReference type="InterPro" id="IPR001041">
    <property type="entry name" value="2Fe-2S_ferredoxin-type"/>
</dbReference>
<dbReference type="Gene3D" id="3.40.50.80">
    <property type="entry name" value="Nucleotide-binding domain of ferredoxin-NADP reductase (FNR) module"/>
    <property type="match status" value="1"/>
</dbReference>
<dbReference type="InterPro" id="IPR039261">
    <property type="entry name" value="FNR_nucleotide-bd"/>
</dbReference>
<dbReference type="InterPro" id="IPR012675">
    <property type="entry name" value="Beta-grasp_dom_sf"/>
</dbReference>
<dbReference type="PANTHER" id="PTHR47354">
    <property type="entry name" value="NADH OXIDOREDUCTASE HCR"/>
    <property type="match status" value="1"/>
</dbReference>
<dbReference type="Proteomes" id="UP000280792">
    <property type="component" value="Unassembled WGS sequence"/>
</dbReference>
<keyword evidence="5" id="KW-1185">Reference proteome</keyword>
<feature type="domain" description="2Fe-2S ferredoxin-type" evidence="2">
    <location>
        <begin position="1"/>
        <end position="88"/>
    </location>
</feature>
<dbReference type="SUPFAM" id="SSF52343">
    <property type="entry name" value="Ferredoxin reductase-like, C-terminal NADP-linked domain"/>
    <property type="match status" value="1"/>
</dbReference>
<dbReference type="Gene3D" id="3.10.20.30">
    <property type="match status" value="1"/>
</dbReference>
<dbReference type="Pfam" id="PF00175">
    <property type="entry name" value="NAD_binding_1"/>
    <property type="match status" value="1"/>
</dbReference>
<dbReference type="InterPro" id="IPR017938">
    <property type="entry name" value="Riboflavin_synthase-like_b-brl"/>
</dbReference>
<proteinExistence type="predicted"/>
<dbReference type="Pfam" id="PF00970">
    <property type="entry name" value="FAD_binding_6"/>
    <property type="match status" value="1"/>
</dbReference>
<dbReference type="SUPFAM" id="SSF63380">
    <property type="entry name" value="Riboflavin synthase domain-like"/>
    <property type="match status" value="1"/>
</dbReference>
<organism evidence="4 5">
    <name type="scientific">Aestuariirhabdus litorea</name>
    <dbReference type="NCBI Taxonomy" id="2528527"/>
    <lineage>
        <taxon>Bacteria</taxon>
        <taxon>Pseudomonadati</taxon>
        <taxon>Pseudomonadota</taxon>
        <taxon>Gammaproteobacteria</taxon>
        <taxon>Oceanospirillales</taxon>
        <taxon>Aestuariirhabdaceae</taxon>
        <taxon>Aestuariirhabdus</taxon>
    </lineage>
</organism>
<dbReference type="AlphaFoldDB" id="A0A3P3VQS6"/>
<evidence type="ECO:0000259" key="2">
    <source>
        <dbReference type="PROSITE" id="PS51085"/>
    </source>
</evidence>
<dbReference type="Gene3D" id="2.40.30.10">
    <property type="entry name" value="Translation factors"/>
    <property type="match status" value="1"/>
</dbReference>
<dbReference type="CDD" id="cd00207">
    <property type="entry name" value="fer2"/>
    <property type="match status" value="1"/>
</dbReference>
<comment type="caution">
    <text evidence="4">The sequence shown here is derived from an EMBL/GenBank/DDBJ whole genome shotgun (WGS) entry which is preliminary data.</text>
</comment>
<evidence type="ECO:0000313" key="5">
    <source>
        <dbReference type="Proteomes" id="UP000280792"/>
    </source>
</evidence>
<gene>
    <name evidence="4" type="ORF">D0544_01810</name>
</gene>
<dbReference type="InterPro" id="IPR001709">
    <property type="entry name" value="Flavoprot_Pyr_Nucl_cyt_Rdtase"/>
</dbReference>
<dbReference type="InterPro" id="IPR036010">
    <property type="entry name" value="2Fe-2S_ferredoxin-like_sf"/>
</dbReference>
<accession>A0A3P3VQS6</accession>
<dbReference type="InterPro" id="IPR001433">
    <property type="entry name" value="OxRdtase_FAD/NAD-bd"/>
</dbReference>
<dbReference type="GO" id="GO:0016491">
    <property type="term" value="F:oxidoreductase activity"/>
    <property type="evidence" value="ECO:0007669"/>
    <property type="project" value="InterPro"/>
</dbReference>
<evidence type="ECO:0000259" key="3">
    <source>
        <dbReference type="PROSITE" id="PS51384"/>
    </source>
</evidence>
<dbReference type="GO" id="GO:0051536">
    <property type="term" value="F:iron-sulfur cluster binding"/>
    <property type="evidence" value="ECO:0007669"/>
    <property type="project" value="InterPro"/>
</dbReference>
<dbReference type="InterPro" id="IPR017927">
    <property type="entry name" value="FAD-bd_FR_type"/>
</dbReference>
<dbReference type="PRINTS" id="PR00410">
    <property type="entry name" value="PHEHYDRXLASE"/>
</dbReference>
<dbReference type="PANTHER" id="PTHR47354:SF3">
    <property type="entry name" value="OXIDOREDUCTASE-RELATED"/>
    <property type="match status" value="1"/>
</dbReference>
<evidence type="ECO:0000256" key="1">
    <source>
        <dbReference type="ARBA" id="ARBA00034078"/>
    </source>
</evidence>
<dbReference type="Pfam" id="PF00111">
    <property type="entry name" value="Fer2"/>
    <property type="match status" value="1"/>
</dbReference>
<comment type="cofactor">
    <cofactor evidence="1">
        <name>[2Fe-2S] cluster</name>
        <dbReference type="ChEBI" id="CHEBI:190135"/>
    </cofactor>
</comment>
<dbReference type="SUPFAM" id="SSF54292">
    <property type="entry name" value="2Fe-2S ferredoxin-like"/>
    <property type="match status" value="1"/>
</dbReference>
<evidence type="ECO:0000313" key="4">
    <source>
        <dbReference type="EMBL" id="RRJ83879.1"/>
    </source>
</evidence>
<dbReference type="PRINTS" id="PR00371">
    <property type="entry name" value="FPNCR"/>
</dbReference>